<evidence type="ECO:0000256" key="7">
    <source>
        <dbReference type="SAM" id="Phobius"/>
    </source>
</evidence>
<dbReference type="PANTHER" id="PTHR47424">
    <property type="entry name" value="REGULATORY PROTEIN GAL4"/>
    <property type="match status" value="1"/>
</dbReference>
<dbReference type="GO" id="GO:0000981">
    <property type="term" value="F:DNA-binding transcription factor activity, RNA polymerase II-specific"/>
    <property type="evidence" value="ECO:0007669"/>
    <property type="project" value="InterPro"/>
</dbReference>
<gene>
    <name evidence="9" type="ORF">Z518_09027</name>
</gene>
<keyword evidence="4" id="KW-0804">Transcription</keyword>
<dbReference type="VEuPathDB" id="FungiDB:Z518_09027"/>
<dbReference type="InterPro" id="IPR051127">
    <property type="entry name" value="Fungal_SecMet_Regulators"/>
</dbReference>
<dbReference type="GO" id="GO:0000435">
    <property type="term" value="P:positive regulation of transcription from RNA polymerase II promoter by galactose"/>
    <property type="evidence" value="ECO:0007669"/>
    <property type="project" value="TreeGrafter"/>
</dbReference>
<dbReference type="GO" id="GO:0008270">
    <property type="term" value="F:zinc ion binding"/>
    <property type="evidence" value="ECO:0007669"/>
    <property type="project" value="InterPro"/>
</dbReference>
<organism evidence="9 10">
    <name type="scientific">Rhinocladiella mackenziei CBS 650.93</name>
    <dbReference type="NCBI Taxonomy" id="1442369"/>
    <lineage>
        <taxon>Eukaryota</taxon>
        <taxon>Fungi</taxon>
        <taxon>Dikarya</taxon>
        <taxon>Ascomycota</taxon>
        <taxon>Pezizomycotina</taxon>
        <taxon>Eurotiomycetes</taxon>
        <taxon>Chaetothyriomycetidae</taxon>
        <taxon>Chaetothyriales</taxon>
        <taxon>Herpotrichiellaceae</taxon>
        <taxon>Rhinocladiella</taxon>
    </lineage>
</organism>
<feature type="compositionally biased region" description="Basic and acidic residues" evidence="6">
    <location>
        <begin position="1"/>
        <end position="17"/>
    </location>
</feature>
<sequence>MAPRAGDDNASNREKPGGRKRTRVPLACDVCRGRKIRCNGVKPVCGKCQRRGFSEAQCVYSTVVNPSRNDSQREYIKVLHDRIRLLEGASSSLRLSQVKSSDQEISTLLPRRSSRSNEQRSIHRIPGQSGCPPRAIAINEAFDHPGSRPTSISASPPGIPSQSETSNSNFSGGPSLRNRSPRQVIAPMGLSTSHMGSNEGSVARNGGEVAAVIDEEDQVNAMGAICSIPAPSQSQRESFYGQSSIVSLMNQIPRGLGADDFSGPITSMQPPISRSQRDSITNPPQVRRFHRFSLPSRRIADHLLDHYWNGVHLFYPWIHFPSFLKAYELLWVSDRTNPDAGELSRVGLGGRGCSPTVFHCALNTIFALGCEFSDSMKQMDEHPAGEFMDRVNELLQISLLDEGGLSIVQTLLLLAIYLQSTHHPMRCWGVSGLAYRMAQGIGLHLNDHHSKYNTLEIEMRRRAWHGCLLMDRIVSMTLGRLPTLLESSKIPLFSAIDDEYLDNSSEYCHQPDGTFSRTTFAVHNVKLGEILGQILLQMYAHHIDHDSLDAPTSTQSDKNIRFDSIVALESSLSSFEKDLPPTLRWGDGGVPDDQVSRPFLRQRFILQARTLHVRLMLYRPLFSDFCCRTPPNIVTSEQSSIRTIIAGRCAIGCFEAASELIEVLNRAIPGRLFGAWWFGLFYLVTACMILTLAETCPKLKSELDKNRFTRMWQLSFQTLNFLDDKHPMAGQCVAALQGIRQRAISIHQMTLSNGGNRQDDTRDQPSCAQNDPWITTPQSLAENQKDCGNNWIFQAPSQESYVHLDEGNLQDFSNQDVDFTPMIHGLQSTFGGALIPGSMWQALDQEFTTGLWYEP</sequence>
<dbReference type="GO" id="GO:0000978">
    <property type="term" value="F:RNA polymerase II cis-regulatory region sequence-specific DNA binding"/>
    <property type="evidence" value="ECO:0007669"/>
    <property type="project" value="TreeGrafter"/>
</dbReference>
<dbReference type="RefSeq" id="XP_013268438.1">
    <property type="nucleotide sequence ID" value="XM_013412984.1"/>
</dbReference>
<evidence type="ECO:0000256" key="1">
    <source>
        <dbReference type="ARBA" id="ARBA00022723"/>
    </source>
</evidence>
<evidence type="ECO:0000313" key="9">
    <source>
        <dbReference type="EMBL" id="KIX01302.1"/>
    </source>
</evidence>
<dbReference type="Gene3D" id="4.10.240.10">
    <property type="entry name" value="Zn(2)-C6 fungal-type DNA-binding domain"/>
    <property type="match status" value="1"/>
</dbReference>
<dbReference type="Proteomes" id="UP000053617">
    <property type="component" value="Unassembled WGS sequence"/>
</dbReference>
<feature type="domain" description="Zn(2)-C6 fungal-type" evidence="8">
    <location>
        <begin position="27"/>
        <end position="60"/>
    </location>
</feature>
<keyword evidence="3" id="KW-0238">DNA-binding</keyword>
<dbReference type="EMBL" id="KN847481">
    <property type="protein sequence ID" value="KIX01302.1"/>
    <property type="molecule type" value="Genomic_DNA"/>
</dbReference>
<dbReference type="GO" id="GO:0006351">
    <property type="term" value="P:DNA-templated transcription"/>
    <property type="evidence" value="ECO:0007669"/>
    <property type="project" value="InterPro"/>
</dbReference>
<evidence type="ECO:0000256" key="2">
    <source>
        <dbReference type="ARBA" id="ARBA00023015"/>
    </source>
</evidence>
<keyword evidence="10" id="KW-1185">Reference proteome</keyword>
<dbReference type="GO" id="GO:0005634">
    <property type="term" value="C:nucleus"/>
    <property type="evidence" value="ECO:0007669"/>
    <property type="project" value="TreeGrafter"/>
</dbReference>
<keyword evidence="5" id="KW-0539">Nucleus</keyword>
<keyword evidence="7" id="KW-1133">Transmembrane helix</keyword>
<dbReference type="SMART" id="SM00066">
    <property type="entry name" value="GAL4"/>
    <property type="match status" value="1"/>
</dbReference>
<evidence type="ECO:0000256" key="4">
    <source>
        <dbReference type="ARBA" id="ARBA00023163"/>
    </source>
</evidence>
<dbReference type="PROSITE" id="PS50048">
    <property type="entry name" value="ZN2_CY6_FUNGAL_2"/>
    <property type="match status" value="1"/>
</dbReference>
<dbReference type="AlphaFoldDB" id="A0A0D2FGY8"/>
<protein>
    <recommendedName>
        <fullName evidence="8">Zn(2)-C6 fungal-type domain-containing protein</fullName>
    </recommendedName>
</protein>
<feature type="region of interest" description="Disordered" evidence="6">
    <location>
        <begin position="751"/>
        <end position="771"/>
    </location>
</feature>
<feature type="region of interest" description="Disordered" evidence="6">
    <location>
        <begin position="1"/>
        <end position="20"/>
    </location>
</feature>
<dbReference type="GeneID" id="25297098"/>
<evidence type="ECO:0000259" key="8">
    <source>
        <dbReference type="PROSITE" id="PS50048"/>
    </source>
</evidence>
<dbReference type="Pfam" id="PF04082">
    <property type="entry name" value="Fungal_trans"/>
    <property type="match status" value="1"/>
</dbReference>
<dbReference type="InterPro" id="IPR007219">
    <property type="entry name" value="XnlR_reg_dom"/>
</dbReference>
<dbReference type="OrthoDB" id="3364175at2759"/>
<feature type="region of interest" description="Disordered" evidence="6">
    <location>
        <begin position="96"/>
        <end position="180"/>
    </location>
</feature>
<dbReference type="PANTHER" id="PTHR47424:SF3">
    <property type="entry name" value="REGULATORY PROTEIN GAL4"/>
    <property type="match status" value="1"/>
</dbReference>
<dbReference type="CDD" id="cd00067">
    <property type="entry name" value="GAL4"/>
    <property type="match status" value="1"/>
</dbReference>
<evidence type="ECO:0000256" key="3">
    <source>
        <dbReference type="ARBA" id="ARBA00023125"/>
    </source>
</evidence>
<dbReference type="InterPro" id="IPR001138">
    <property type="entry name" value="Zn2Cys6_DnaBD"/>
</dbReference>
<evidence type="ECO:0000313" key="10">
    <source>
        <dbReference type="Proteomes" id="UP000053617"/>
    </source>
</evidence>
<name>A0A0D2FGY8_9EURO</name>
<dbReference type="SUPFAM" id="SSF57701">
    <property type="entry name" value="Zn2/Cys6 DNA-binding domain"/>
    <property type="match status" value="1"/>
</dbReference>
<evidence type="ECO:0000256" key="5">
    <source>
        <dbReference type="ARBA" id="ARBA00023242"/>
    </source>
</evidence>
<keyword evidence="7" id="KW-0812">Transmembrane</keyword>
<proteinExistence type="predicted"/>
<dbReference type="SMART" id="SM00906">
    <property type="entry name" value="Fungal_trans"/>
    <property type="match status" value="1"/>
</dbReference>
<reference evidence="9 10" key="1">
    <citation type="submission" date="2015-01" db="EMBL/GenBank/DDBJ databases">
        <title>The Genome Sequence of Rhinocladiella mackenzie CBS 650.93.</title>
        <authorList>
            <consortium name="The Broad Institute Genomics Platform"/>
            <person name="Cuomo C."/>
            <person name="de Hoog S."/>
            <person name="Gorbushina A."/>
            <person name="Stielow B."/>
            <person name="Teixiera M."/>
            <person name="Abouelleil A."/>
            <person name="Chapman S.B."/>
            <person name="Priest M."/>
            <person name="Young S.K."/>
            <person name="Wortman J."/>
            <person name="Nusbaum C."/>
            <person name="Birren B."/>
        </authorList>
    </citation>
    <scope>NUCLEOTIDE SEQUENCE [LARGE SCALE GENOMIC DNA]</scope>
    <source>
        <strain evidence="9 10">CBS 650.93</strain>
    </source>
</reference>
<accession>A0A0D2FGY8</accession>
<feature type="compositionally biased region" description="Polar residues" evidence="6">
    <location>
        <begin position="148"/>
        <end position="172"/>
    </location>
</feature>
<keyword evidence="7" id="KW-0472">Membrane</keyword>
<dbReference type="InterPro" id="IPR036864">
    <property type="entry name" value="Zn2-C6_fun-type_DNA-bd_sf"/>
</dbReference>
<dbReference type="Pfam" id="PF00172">
    <property type="entry name" value="Zn_clus"/>
    <property type="match status" value="1"/>
</dbReference>
<keyword evidence="1" id="KW-0479">Metal-binding</keyword>
<dbReference type="CDD" id="cd12148">
    <property type="entry name" value="fungal_TF_MHR"/>
    <property type="match status" value="1"/>
</dbReference>
<dbReference type="STRING" id="1442369.A0A0D2FGY8"/>
<evidence type="ECO:0000256" key="6">
    <source>
        <dbReference type="SAM" id="MobiDB-lite"/>
    </source>
</evidence>
<dbReference type="HOGENOM" id="CLU_008511_1_0_1"/>
<keyword evidence="2" id="KW-0805">Transcription regulation</keyword>
<feature type="transmembrane region" description="Helical" evidence="7">
    <location>
        <begin position="674"/>
        <end position="693"/>
    </location>
</feature>